<dbReference type="OrthoDB" id="2018286at2759"/>
<keyword evidence="3" id="KW-0221">Differentiation</keyword>
<dbReference type="PANTHER" id="PTHR33405">
    <property type="entry name" value="PROTEIN FLX-LIKE 2"/>
    <property type="match status" value="1"/>
</dbReference>
<dbReference type="InterPro" id="IPR040353">
    <property type="entry name" value="FLX/FLX-like"/>
</dbReference>
<gene>
    <name evidence="8" type="ORF">GOP47_0005348</name>
</gene>
<keyword evidence="2" id="KW-0217">Developmental protein</keyword>
<feature type="coiled-coil region" evidence="6">
    <location>
        <begin position="144"/>
        <end position="230"/>
    </location>
</feature>
<proteinExistence type="inferred from homology"/>
<evidence type="ECO:0000256" key="1">
    <source>
        <dbReference type="ARBA" id="ARBA00005405"/>
    </source>
</evidence>
<feature type="region of interest" description="Disordered" evidence="7">
    <location>
        <begin position="1"/>
        <end position="36"/>
    </location>
</feature>
<evidence type="ECO:0000313" key="8">
    <source>
        <dbReference type="EMBL" id="KAI5079869.1"/>
    </source>
</evidence>
<dbReference type="Proteomes" id="UP000886520">
    <property type="component" value="Chromosome 5"/>
</dbReference>
<evidence type="ECO:0000256" key="2">
    <source>
        <dbReference type="ARBA" id="ARBA00022473"/>
    </source>
</evidence>
<evidence type="ECO:0000256" key="6">
    <source>
        <dbReference type="SAM" id="Coils"/>
    </source>
</evidence>
<protein>
    <submittedName>
        <fullName evidence="8">Uncharacterized protein</fullName>
    </submittedName>
</protein>
<dbReference type="GO" id="GO:0030154">
    <property type="term" value="P:cell differentiation"/>
    <property type="evidence" value="ECO:0007669"/>
    <property type="project" value="UniProtKB-KW"/>
</dbReference>
<keyword evidence="4 6" id="KW-0175">Coiled coil</keyword>
<feature type="compositionally biased region" description="Low complexity" evidence="7">
    <location>
        <begin position="1"/>
        <end position="15"/>
    </location>
</feature>
<keyword evidence="5" id="KW-0287">Flowering</keyword>
<comment type="caution">
    <text evidence="8">The sequence shown here is derived from an EMBL/GenBank/DDBJ whole genome shotgun (WGS) entry which is preliminary data.</text>
</comment>
<evidence type="ECO:0000256" key="3">
    <source>
        <dbReference type="ARBA" id="ARBA00022782"/>
    </source>
</evidence>
<evidence type="ECO:0000313" key="9">
    <source>
        <dbReference type="Proteomes" id="UP000886520"/>
    </source>
</evidence>
<evidence type="ECO:0000256" key="7">
    <source>
        <dbReference type="SAM" id="MobiDB-lite"/>
    </source>
</evidence>
<name>A0A9D4ZLH5_ADICA</name>
<dbReference type="PANTHER" id="PTHR33405:SF4">
    <property type="entry name" value="PROTEIN FLX-LIKE 2"/>
    <property type="match status" value="1"/>
</dbReference>
<feature type="coiled-coil region" evidence="6">
    <location>
        <begin position="60"/>
        <end position="101"/>
    </location>
</feature>
<organism evidence="8 9">
    <name type="scientific">Adiantum capillus-veneris</name>
    <name type="common">Maidenhair fern</name>
    <dbReference type="NCBI Taxonomy" id="13818"/>
    <lineage>
        <taxon>Eukaryota</taxon>
        <taxon>Viridiplantae</taxon>
        <taxon>Streptophyta</taxon>
        <taxon>Embryophyta</taxon>
        <taxon>Tracheophyta</taxon>
        <taxon>Polypodiopsida</taxon>
        <taxon>Polypodiidae</taxon>
        <taxon>Polypodiales</taxon>
        <taxon>Pteridineae</taxon>
        <taxon>Pteridaceae</taxon>
        <taxon>Vittarioideae</taxon>
        <taxon>Adiantum</taxon>
    </lineage>
</organism>
<reference evidence="8 9" key="1">
    <citation type="submission" date="2021-01" db="EMBL/GenBank/DDBJ databases">
        <title>Adiantum capillus-veneris genome.</title>
        <authorList>
            <person name="Fang Y."/>
            <person name="Liao Q."/>
        </authorList>
    </citation>
    <scope>NUCLEOTIDE SEQUENCE [LARGE SCALE GENOMIC DNA]</scope>
    <source>
        <strain evidence="8">H3</strain>
        <tissue evidence="8">Leaf</tissue>
    </source>
</reference>
<dbReference type="AlphaFoldDB" id="A0A9D4ZLH5"/>
<accession>A0A9D4ZLH5</accession>
<sequence>MAGRGRLAPPMLPGRGPLGGPGVPRPGPGNLGPGIRPGFDVLPPTAAIVEEKLATQHAEIQRLITENQRLAATHVALRQELAAAQQDVQRLQQVVAGVQTEREQQYRGIAEKSARLEAELRNLEPVKMDLQKAQADAQKLFVSRQELSGQVQQLTQELHRSKTDAQQLPSLKAEVETFRQEIQRVRTAFEYEKKANADLLEQRSAMEKNLVSMAREVEKLRAELTNMEKKARSSGYGGGYGPESAYSSVPSYADGYGMGQMGSAVDGGVSFVCKRWFSYCIISKVIHALESIESQIRVTSLEKYCRTLLTVKVATNNKISAPQLVNI</sequence>
<evidence type="ECO:0000256" key="4">
    <source>
        <dbReference type="ARBA" id="ARBA00023054"/>
    </source>
</evidence>
<keyword evidence="9" id="KW-1185">Reference proteome</keyword>
<dbReference type="EMBL" id="JABFUD020000005">
    <property type="protein sequence ID" value="KAI5079869.1"/>
    <property type="molecule type" value="Genomic_DNA"/>
</dbReference>
<comment type="similarity">
    <text evidence="1">Belongs to the FLX family.</text>
</comment>
<evidence type="ECO:0000256" key="5">
    <source>
        <dbReference type="ARBA" id="ARBA00023089"/>
    </source>
</evidence>